<protein>
    <submittedName>
        <fullName evidence="2">(raccoon dog) hypothetical protein</fullName>
    </submittedName>
</protein>
<sequence length="295" mass="30801">MGRCTAPGSAPRAAGKAPRRWPPTADCSGRGEREKSVCGARRTPPHARPLRRPPQTPPRRSFDLKLSLGAPSPPPPSPPPPLPPGKLAARRRRHLAPAARWPGGRPCAALPASLGLGPDTAAPAPCPPAPGPPPPAPLCGRLGPARSRLPAPGSPPPAEGRVPSRPPFPPPPPSAPQTLLPLWLFFITSGSGGLELLAGGPRQGAVRRGLAAAPRCPGQEAGGRVSFSSLYSGQTGSLDPENLLHLLESTAGIWADKLRKPWPRAPKPGLLQAGRLLWQDKLVVRSIKPTNSQTF</sequence>
<comment type="caution">
    <text evidence="2">The sequence shown here is derived from an EMBL/GenBank/DDBJ whole genome shotgun (WGS) entry which is preliminary data.</text>
</comment>
<evidence type="ECO:0000313" key="2">
    <source>
        <dbReference type="EMBL" id="CAD7694335.1"/>
    </source>
</evidence>
<reference evidence="2" key="1">
    <citation type="submission" date="2020-12" db="EMBL/GenBank/DDBJ databases">
        <authorList>
            <consortium name="Molecular Ecology Group"/>
        </authorList>
    </citation>
    <scope>NUCLEOTIDE SEQUENCE</scope>
    <source>
        <strain evidence="2">TBG_1078</strain>
    </source>
</reference>
<dbReference type="Proteomes" id="UP000645828">
    <property type="component" value="Unassembled WGS sequence"/>
</dbReference>
<evidence type="ECO:0000256" key="1">
    <source>
        <dbReference type="SAM" id="MobiDB-lite"/>
    </source>
</evidence>
<feature type="compositionally biased region" description="Pro residues" evidence="1">
    <location>
        <begin position="124"/>
        <end position="137"/>
    </location>
</feature>
<dbReference type="EMBL" id="CAJHUB010000789">
    <property type="protein sequence ID" value="CAD7694335.1"/>
    <property type="molecule type" value="Genomic_DNA"/>
</dbReference>
<dbReference type="AlphaFoldDB" id="A0A812A0K1"/>
<feature type="region of interest" description="Disordered" evidence="1">
    <location>
        <begin position="1"/>
        <end position="174"/>
    </location>
</feature>
<evidence type="ECO:0000313" key="3">
    <source>
        <dbReference type="Proteomes" id="UP000645828"/>
    </source>
</evidence>
<accession>A0A812A0K1</accession>
<proteinExistence type="predicted"/>
<keyword evidence="3" id="KW-1185">Reference proteome</keyword>
<name>A0A812A0K1_NYCPR</name>
<organism evidence="2 3">
    <name type="scientific">Nyctereutes procyonoides</name>
    <name type="common">Raccoon dog</name>
    <name type="synonym">Canis procyonoides</name>
    <dbReference type="NCBI Taxonomy" id="34880"/>
    <lineage>
        <taxon>Eukaryota</taxon>
        <taxon>Metazoa</taxon>
        <taxon>Chordata</taxon>
        <taxon>Craniata</taxon>
        <taxon>Vertebrata</taxon>
        <taxon>Euteleostomi</taxon>
        <taxon>Mammalia</taxon>
        <taxon>Eutheria</taxon>
        <taxon>Laurasiatheria</taxon>
        <taxon>Carnivora</taxon>
        <taxon>Caniformia</taxon>
        <taxon>Canidae</taxon>
        <taxon>Nyctereutes</taxon>
    </lineage>
</organism>
<gene>
    <name evidence="2" type="ORF">NYPRO_LOCUS27127</name>
</gene>
<feature type="compositionally biased region" description="Pro residues" evidence="1">
    <location>
        <begin position="71"/>
        <end position="84"/>
    </location>
</feature>
<feature type="compositionally biased region" description="Pro residues" evidence="1">
    <location>
        <begin position="152"/>
        <end position="174"/>
    </location>
</feature>